<protein>
    <submittedName>
        <fullName evidence="1">Uncharacterized protein</fullName>
    </submittedName>
</protein>
<evidence type="ECO:0000313" key="1">
    <source>
        <dbReference type="EMBL" id="TDP92881.1"/>
    </source>
</evidence>
<reference evidence="1 2" key="1">
    <citation type="submission" date="2019-03" db="EMBL/GenBank/DDBJ databases">
        <title>Genomic Encyclopedia of Type Strains, Phase IV (KMG-IV): sequencing the most valuable type-strain genomes for metagenomic binning, comparative biology and taxonomic classification.</title>
        <authorList>
            <person name="Goeker M."/>
        </authorList>
    </citation>
    <scope>NUCLEOTIDE SEQUENCE [LARGE SCALE GENOMIC DNA]</scope>
    <source>
        <strain evidence="1 2">DSM 45361</strain>
    </source>
</reference>
<accession>A0A4R6S076</accession>
<keyword evidence="2" id="KW-1185">Reference proteome</keyword>
<dbReference type="Proteomes" id="UP000295444">
    <property type="component" value="Unassembled WGS sequence"/>
</dbReference>
<evidence type="ECO:0000313" key="2">
    <source>
        <dbReference type="Proteomes" id="UP000295444"/>
    </source>
</evidence>
<dbReference type="RefSeq" id="WP_133853228.1">
    <property type="nucleotide sequence ID" value="NZ_SNXZ01000007.1"/>
</dbReference>
<comment type="caution">
    <text evidence="1">The sequence shown here is derived from an EMBL/GenBank/DDBJ whole genome shotgun (WGS) entry which is preliminary data.</text>
</comment>
<organism evidence="1 2">
    <name type="scientific">Labedaea rhizosphaerae</name>
    <dbReference type="NCBI Taxonomy" id="598644"/>
    <lineage>
        <taxon>Bacteria</taxon>
        <taxon>Bacillati</taxon>
        <taxon>Actinomycetota</taxon>
        <taxon>Actinomycetes</taxon>
        <taxon>Pseudonocardiales</taxon>
        <taxon>Pseudonocardiaceae</taxon>
        <taxon>Labedaea</taxon>
    </lineage>
</organism>
<dbReference type="AlphaFoldDB" id="A0A4R6S076"/>
<sequence>MANEPHRHVQVAVATDGPPATPVDRAVVVSRAWWLEQASAVSLAERGASGVATRAASAGRRTVAETDQAVLASRRWWREQAAVPPAAMAGDGWWRPQAAVAGCLRAPLRSSRPTGSVQELVLASIAGGLDG</sequence>
<gene>
    <name evidence="1" type="ORF">EV186_107113</name>
</gene>
<proteinExistence type="predicted"/>
<name>A0A4R6S076_LABRH</name>
<dbReference type="EMBL" id="SNXZ01000007">
    <property type="protein sequence ID" value="TDP92881.1"/>
    <property type="molecule type" value="Genomic_DNA"/>
</dbReference>